<keyword evidence="2" id="KW-1185">Reference proteome</keyword>
<protein>
    <submittedName>
        <fullName evidence="1">Uncharacterized protein</fullName>
    </submittedName>
</protein>
<dbReference type="SUPFAM" id="SSF81301">
    <property type="entry name" value="Nucleotidyltransferase"/>
    <property type="match status" value="1"/>
</dbReference>
<sequence length="124" mass="14942">METRPDLDFWYNPIVKNYYRLLVALKEMGKDTSRLENEVFDRYKTYLRIQYSTFKTEFLPPMKGLDSFDKCYKRAKIIDFDGYKLSIIGFSDLMKNKEAVNREIDRSDIAELKRIRKSKEEDDK</sequence>
<reference evidence="1 2" key="1">
    <citation type="journal article" date="2023" name="Microbiol. Resour. Announc.">
        <title>Complete Genome Sequence of Imperialibacter roseus strain P4T.</title>
        <authorList>
            <person name="Tizabi D.R."/>
            <person name="Bachvaroff T."/>
            <person name="Hill R.T."/>
        </authorList>
    </citation>
    <scope>NUCLEOTIDE SEQUENCE [LARGE SCALE GENOMIC DNA]</scope>
    <source>
        <strain evidence="1 2">P4T</strain>
    </source>
</reference>
<accession>A0ABZ0ITP9</accession>
<organism evidence="1 2">
    <name type="scientific">Imperialibacter roseus</name>
    <dbReference type="NCBI Taxonomy" id="1324217"/>
    <lineage>
        <taxon>Bacteria</taxon>
        <taxon>Pseudomonadati</taxon>
        <taxon>Bacteroidota</taxon>
        <taxon>Cytophagia</taxon>
        <taxon>Cytophagales</taxon>
        <taxon>Flammeovirgaceae</taxon>
        <taxon>Imperialibacter</taxon>
    </lineage>
</organism>
<proteinExistence type="predicted"/>
<dbReference type="Proteomes" id="UP001302349">
    <property type="component" value="Chromosome"/>
</dbReference>
<name>A0ABZ0ITP9_9BACT</name>
<dbReference type="InterPro" id="IPR043519">
    <property type="entry name" value="NT_sf"/>
</dbReference>
<evidence type="ECO:0000313" key="1">
    <source>
        <dbReference type="EMBL" id="WOK08359.1"/>
    </source>
</evidence>
<dbReference type="RefSeq" id="WP_317491000.1">
    <property type="nucleotide sequence ID" value="NZ_CP136051.1"/>
</dbReference>
<evidence type="ECO:0000313" key="2">
    <source>
        <dbReference type="Proteomes" id="UP001302349"/>
    </source>
</evidence>
<gene>
    <name evidence="1" type="ORF">RT717_06870</name>
</gene>
<dbReference type="EMBL" id="CP136051">
    <property type="protein sequence ID" value="WOK08359.1"/>
    <property type="molecule type" value="Genomic_DNA"/>
</dbReference>